<proteinExistence type="predicted"/>
<name>A0ACC0MP69_RHOML</name>
<accession>A0ACC0MP69</accession>
<sequence length="135" mass="14927">MEIELGHKNFSEMTRVEMVMMADGRGRRADGGAVASLVMEVRRLDCEKDPIAAVVGKIQGLEDGVGRVLGKIDSMPDELEPNLNGSPTSPEYSRRKLGLFLRKLMIIIQNENNREKTKQTQVKFELGQGSGLSPL</sequence>
<dbReference type="Proteomes" id="UP001062846">
    <property type="component" value="Chromosome 8"/>
</dbReference>
<reference evidence="1" key="1">
    <citation type="submission" date="2022-02" db="EMBL/GenBank/DDBJ databases">
        <title>Plant Genome Project.</title>
        <authorList>
            <person name="Zhang R.-G."/>
        </authorList>
    </citation>
    <scope>NUCLEOTIDE SEQUENCE</scope>
    <source>
        <strain evidence="1">AT1</strain>
    </source>
</reference>
<dbReference type="EMBL" id="CM046395">
    <property type="protein sequence ID" value="KAI8542376.1"/>
    <property type="molecule type" value="Genomic_DNA"/>
</dbReference>
<evidence type="ECO:0000313" key="1">
    <source>
        <dbReference type="EMBL" id="KAI8542376.1"/>
    </source>
</evidence>
<evidence type="ECO:0000313" key="2">
    <source>
        <dbReference type="Proteomes" id="UP001062846"/>
    </source>
</evidence>
<protein>
    <submittedName>
        <fullName evidence="1">Uncharacterized protein</fullName>
    </submittedName>
</protein>
<organism evidence="1 2">
    <name type="scientific">Rhododendron molle</name>
    <name type="common">Chinese azalea</name>
    <name type="synonym">Azalea mollis</name>
    <dbReference type="NCBI Taxonomy" id="49168"/>
    <lineage>
        <taxon>Eukaryota</taxon>
        <taxon>Viridiplantae</taxon>
        <taxon>Streptophyta</taxon>
        <taxon>Embryophyta</taxon>
        <taxon>Tracheophyta</taxon>
        <taxon>Spermatophyta</taxon>
        <taxon>Magnoliopsida</taxon>
        <taxon>eudicotyledons</taxon>
        <taxon>Gunneridae</taxon>
        <taxon>Pentapetalae</taxon>
        <taxon>asterids</taxon>
        <taxon>Ericales</taxon>
        <taxon>Ericaceae</taxon>
        <taxon>Ericoideae</taxon>
        <taxon>Rhodoreae</taxon>
        <taxon>Rhododendron</taxon>
    </lineage>
</organism>
<keyword evidence="2" id="KW-1185">Reference proteome</keyword>
<gene>
    <name evidence="1" type="ORF">RHMOL_Rhmol08G0134000</name>
</gene>
<comment type="caution">
    <text evidence="1">The sequence shown here is derived from an EMBL/GenBank/DDBJ whole genome shotgun (WGS) entry which is preliminary data.</text>
</comment>